<gene>
    <name evidence="4" type="ORF">CIL05_12365</name>
</gene>
<name>A0A2A2IDH4_9BACI</name>
<evidence type="ECO:0000259" key="2">
    <source>
        <dbReference type="Pfam" id="PF25164"/>
    </source>
</evidence>
<dbReference type="Pfam" id="PF06054">
    <property type="entry name" value="CoiA_nuc"/>
    <property type="match status" value="1"/>
</dbReference>
<keyword evidence="5" id="KW-1185">Reference proteome</keyword>
<feature type="domain" description="Competence protein CoiA-like N-terminal" evidence="2">
    <location>
        <begin position="16"/>
        <end position="63"/>
    </location>
</feature>
<comment type="caution">
    <text evidence="4">The sequence shown here is derived from an EMBL/GenBank/DDBJ whole genome shotgun (WGS) entry which is preliminary data.</text>
</comment>
<feature type="domain" description="Competence protein CoiA nuclease-like" evidence="1">
    <location>
        <begin position="68"/>
        <end position="224"/>
    </location>
</feature>
<organism evidence="4 5">
    <name type="scientific">Virgibacillus profundi</name>
    <dbReference type="NCBI Taxonomy" id="2024555"/>
    <lineage>
        <taxon>Bacteria</taxon>
        <taxon>Bacillati</taxon>
        <taxon>Bacillota</taxon>
        <taxon>Bacilli</taxon>
        <taxon>Bacillales</taxon>
        <taxon>Bacillaceae</taxon>
        <taxon>Virgibacillus</taxon>
    </lineage>
</organism>
<dbReference type="RefSeq" id="WP_095655857.1">
    <property type="nucleotide sequence ID" value="NZ_NPOA01000008.1"/>
</dbReference>
<dbReference type="InterPro" id="IPR057252">
    <property type="entry name" value="CoiA_C"/>
</dbReference>
<dbReference type="InterPro" id="IPR010330">
    <property type="entry name" value="CoiA_nuc"/>
</dbReference>
<reference evidence="4 5" key="1">
    <citation type="submission" date="2017-08" db="EMBL/GenBank/DDBJ databases">
        <title>Virgibacillus indicus sp. nov. and Virgibacillus profoundi sp. nov, two moderately halophilic bacteria isolated from marine sediment by using the Microfluidic Streak Plate.</title>
        <authorList>
            <person name="Xu B."/>
            <person name="Hu B."/>
            <person name="Wang J."/>
            <person name="Zhu Y."/>
            <person name="Huang L."/>
            <person name="Du W."/>
            <person name="Huang Y."/>
        </authorList>
    </citation>
    <scope>NUCLEOTIDE SEQUENCE [LARGE SCALE GENOMIC DNA]</scope>
    <source>
        <strain evidence="4 5">IO3-P3-H5</strain>
    </source>
</reference>
<evidence type="ECO:0008006" key="6">
    <source>
        <dbReference type="Google" id="ProtNLM"/>
    </source>
</evidence>
<dbReference type="Pfam" id="PF25166">
    <property type="entry name" value="CoiA_C"/>
    <property type="match status" value="1"/>
</dbReference>
<evidence type="ECO:0000313" key="5">
    <source>
        <dbReference type="Proteomes" id="UP000218887"/>
    </source>
</evidence>
<dbReference type="EMBL" id="NPOA01000008">
    <property type="protein sequence ID" value="PAV29185.1"/>
    <property type="molecule type" value="Genomic_DNA"/>
</dbReference>
<dbReference type="AlphaFoldDB" id="A0A2A2IDH4"/>
<protein>
    <recommendedName>
        <fullName evidence="6">Competence protein CoiA</fullName>
    </recommendedName>
</protein>
<dbReference type="Proteomes" id="UP000218887">
    <property type="component" value="Unassembled WGS sequence"/>
</dbReference>
<feature type="domain" description="Competence protein CoiA C-terminal" evidence="3">
    <location>
        <begin position="236"/>
        <end position="377"/>
    </location>
</feature>
<dbReference type="OrthoDB" id="3784230at2"/>
<evidence type="ECO:0000259" key="3">
    <source>
        <dbReference type="Pfam" id="PF25166"/>
    </source>
</evidence>
<dbReference type="PIRSF" id="PIRSF007487">
    <property type="entry name" value="Competence-induced_CoiA_bac"/>
    <property type="match status" value="1"/>
</dbReference>
<dbReference type="Pfam" id="PF25164">
    <property type="entry name" value="CoiA_N"/>
    <property type="match status" value="1"/>
</dbReference>
<evidence type="ECO:0000259" key="1">
    <source>
        <dbReference type="Pfam" id="PF06054"/>
    </source>
</evidence>
<proteinExistence type="predicted"/>
<sequence length="396" mass="46340">MLQAKLKEGKLVTLATFNRKEIEQMKQQKWKFYCPTCNHEVIMKAGSKMVPHFAHMSKIHCPSNEGGEGPYHEQGKLMLYQWLKSQNINVQLEAHLKEINQRPDLLLTINNKRIAMEYQCARTPAEQIKQRNEGYKRAGITPIWILGAKRFNRQTGNHFRLDQFTLQFIHQFSSGLPLTLFYFCPQTLQFIIIQDIYLTSTGQAIGKITSTKLNNISFPDVFIQNSFSPNQLNQLWKNEKRQFRLKTRKNLYGNELAWHQWLYLKGTHLEYLPSIIYLPVASGYLMKTPAWNWQSRLCLDVLDRLATGQTLSQRSIKYHLRKHIQQPRDFPLIPSEDNPIENYLQLLTHLNIVKKLSPSHYQKKNSLQFYKSIEESLQGDNDLMNALANHPDKIQA</sequence>
<dbReference type="InterPro" id="IPR057253">
    <property type="entry name" value="CoiA-like_N"/>
</dbReference>
<accession>A0A2A2IDH4</accession>
<evidence type="ECO:0000313" key="4">
    <source>
        <dbReference type="EMBL" id="PAV29185.1"/>
    </source>
</evidence>
<dbReference type="InterPro" id="IPR021176">
    <property type="entry name" value="Competence-induced_CoiA"/>
</dbReference>